<evidence type="ECO:0000256" key="2">
    <source>
        <dbReference type="SAM" id="Phobius"/>
    </source>
</evidence>
<feature type="transmembrane region" description="Helical" evidence="2">
    <location>
        <begin position="74"/>
        <end position="95"/>
    </location>
</feature>
<comment type="caution">
    <text evidence="4">The sequence shown here is derived from an EMBL/GenBank/DDBJ whole genome shotgun (WGS) entry which is preliminary data.</text>
</comment>
<dbReference type="InterPro" id="IPR016064">
    <property type="entry name" value="NAD/diacylglycerol_kinase_sf"/>
</dbReference>
<gene>
    <name evidence="4" type="ORF">GCM10010269_52100</name>
</gene>
<evidence type="ECO:0000313" key="4">
    <source>
        <dbReference type="EMBL" id="GGS06770.1"/>
    </source>
</evidence>
<dbReference type="SUPFAM" id="SSF111331">
    <property type="entry name" value="NAD kinase/diacylglycerol kinase-like"/>
    <property type="match status" value="1"/>
</dbReference>
<feature type="transmembrane region" description="Helical" evidence="2">
    <location>
        <begin position="49"/>
        <end position="68"/>
    </location>
</feature>
<dbReference type="Gene3D" id="3.40.50.10330">
    <property type="entry name" value="Probable inorganic polyphosphate/atp-NAD kinase, domain 1"/>
    <property type="match status" value="1"/>
</dbReference>
<evidence type="ECO:0000256" key="1">
    <source>
        <dbReference type="SAM" id="MobiDB-lite"/>
    </source>
</evidence>
<reference evidence="4" key="1">
    <citation type="journal article" date="2014" name="Int. J. Syst. Evol. Microbiol.">
        <title>Complete genome sequence of Corynebacterium casei LMG S-19264T (=DSM 44701T), isolated from a smear-ripened cheese.</title>
        <authorList>
            <consortium name="US DOE Joint Genome Institute (JGI-PGF)"/>
            <person name="Walter F."/>
            <person name="Albersmeier A."/>
            <person name="Kalinowski J."/>
            <person name="Ruckert C."/>
        </authorList>
    </citation>
    <scope>NUCLEOTIDE SEQUENCE</scope>
    <source>
        <strain evidence="4">JCM 4386</strain>
    </source>
</reference>
<dbReference type="RefSeq" id="WP_190151744.1">
    <property type="nucleotide sequence ID" value="NZ_BMTL01000023.1"/>
</dbReference>
<dbReference type="PROSITE" id="PS50146">
    <property type="entry name" value="DAGK"/>
    <property type="match status" value="1"/>
</dbReference>
<keyword evidence="2" id="KW-0472">Membrane</keyword>
<dbReference type="AlphaFoldDB" id="A0A918G037"/>
<feature type="domain" description="DAGKc" evidence="3">
    <location>
        <begin position="161"/>
        <end position="291"/>
    </location>
</feature>
<organism evidence="4 5">
    <name type="scientific">Streptomyces humidus</name>
    <dbReference type="NCBI Taxonomy" id="52259"/>
    <lineage>
        <taxon>Bacteria</taxon>
        <taxon>Bacillati</taxon>
        <taxon>Actinomycetota</taxon>
        <taxon>Actinomycetes</taxon>
        <taxon>Kitasatosporales</taxon>
        <taxon>Streptomycetaceae</taxon>
        <taxon>Streptomyces</taxon>
    </lineage>
</organism>
<proteinExistence type="predicted"/>
<feature type="region of interest" description="Disordered" evidence="1">
    <location>
        <begin position="1"/>
        <end position="27"/>
    </location>
</feature>
<dbReference type="EMBL" id="BMTL01000023">
    <property type="protein sequence ID" value="GGS06770.1"/>
    <property type="molecule type" value="Genomic_DNA"/>
</dbReference>
<evidence type="ECO:0000259" key="3">
    <source>
        <dbReference type="PROSITE" id="PS50146"/>
    </source>
</evidence>
<dbReference type="InterPro" id="IPR001206">
    <property type="entry name" value="Diacylglycerol_kinase_cat_dom"/>
</dbReference>
<keyword evidence="2" id="KW-0812">Transmembrane</keyword>
<dbReference type="SMART" id="SM00046">
    <property type="entry name" value="DAGKc"/>
    <property type="match status" value="1"/>
</dbReference>
<sequence>MTEIVSAVDAQQGATEHGGRTVNERRRTKWPLPHVGPAQLDAVARARGWARLALVLVAGCAAVVVVGAGGGGWLILLAGFALLALAGAGVWWMLAHRGGARLVGGLLAVTAPVGVMVLYALSGLWPVAVGALALWAGGLASARASLRSVRRPKGTHGRRTPPPRRPVLIMNVRSGGGKVVKHRLVERAEALGARVIVLGADDVYTDPAEEARRAVAGGADLLGVAGGDGTQALVAAVAAEHDVPFLVVAAGTRNHFAMDLGLDRADPVRSLDALTNGVELRVDLGDVSGRAFVNTVSFGAYAEIVQSPDYRDAKAATALDHLPDLLQGDSAPVLHVRTDDTEMHAPQALLVSNNAYARADPLGGGRRPRLDAGLLGVIGVRVEGAAQAAEIALLGERAGGITSVTSRRVVVEADRERIAVAVDGEALELATPVVCTVRPAALRVRVPRHRPGAAYAPPTVDWRRILRLALGRPDPRTVKEAYDV</sequence>
<protein>
    <recommendedName>
        <fullName evidence="3">DAGKc domain-containing protein</fullName>
    </recommendedName>
</protein>
<name>A0A918G037_9ACTN</name>
<dbReference type="Gene3D" id="2.60.200.40">
    <property type="match status" value="1"/>
</dbReference>
<accession>A0A918G037</accession>
<evidence type="ECO:0000313" key="5">
    <source>
        <dbReference type="Proteomes" id="UP000606194"/>
    </source>
</evidence>
<keyword evidence="2" id="KW-1133">Transmembrane helix</keyword>
<dbReference type="Proteomes" id="UP000606194">
    <property type="component" value="Unassembled WGS sequence"/>
</dbReference>
<dbReference type="GO" id="GO:0016301">
    <property type="term" value="F:kinase activity"/>
    <property type="evidence" value="ECO:0007669"/>
    <property type="project" value="InterPro"/>
</dbReference>
<dbReference type="InterPro" id="IPR017438">
    <property type="entry name" value="ATP-NAD_kinase_N"/>
</dbReference>
<keyword evidence="5" id="KW-1185">Reference proteome</keyword>
<reference evidence="4" key="2">
    <citation type="submission" date="2020-09" db="EMBL/GenBank/DDBJ databases">
        <authorList>
            <person name="Sun Q."/>
            <person name="Ohkuma M."/>
        </authorList>
    </citation>
    <scope>NUCLEOTIDE SEQUENCE</scope>
    <source>
        <strain evidence="4">JCM 4386</strain>
    </source>
</reference>
<dbReference type="Pfam" id="PF00781">
    <property type="entry name" value="DAGK_cat"/>
    <property type="match status" value="1"/>
</dbReference>
<feature type="transmembrane region" description="Helical" evidence="2">
    <location>
        <begin position="102"/>
        <end position="121"/>
    </location>
</feature>